<evidence type="ECO:0008006" key="3">
    <source>
        <dbReference type="Google" id="ProtNLM"/>
    </source>
</evidence>
<sequence length="278" mass="30718">MDEQQLIEMGGRFLKLVGQHLGCLVVNYVALDPNGNDLGEEHVASFSGFFIEMKGQWQFVTAGHVFDDEDEGIETLRKAGRLRVTQARIVDCFGDGARDHLPTIISYDDVPKISIDNGKRGLDFAFLPLRDLYVNTIKANGVVPFRPADWAEPAEGEVIAFGVVGFPEEEKQGANGDDRVDGWIRPILVWVRPCAPPENAPKTDYPLFVAEIPFSTPKSPKGMSGGAVIALVRKDDGSTKYYLVGVQSSWNKVARVIYACPMSSFFQFMLDVIASEQE</sequence>
<dbReference type="EMBL" id="LR593886">
    <property type="protein sequence ID" value="VTS01660.1"/>
    <property type="molecule type" value="Genomic_DNA"/>
</dbReference>
<dbReference type="InterPro" id="IPR009003">
    <property type="entry name" value="Peptidase_S1_PA"/>
</dbReference>
<proteinExistence type="predicted"/>
<dbReference type="KEGG" id="gms:SOIL9_77750"/>
<dbReference type="AlphaFoldDB" id="A0A6P2DJB0"/>
<dbReference type="RefSeq" id="WP_162672518.1">
    <property type="nucleotide sequence ID" value="NZ_LR593886.1"/>
</dbReference>
<keyword evidence="2" id="KW-1185">Reference proteome</keyword>
<dbReference type="Proteomes" id="UP000464178">
    <property type="component" value="Chromosome"/>
</dbReference>
<accession>A0A6P2DJB0</accession>
<organism evidence="1 2">
    <name type="scientific">Gemmata massiliana</name>
    <dbReference type="NCBI Taxonomy" id="1210884"/>
    <lineage>
        <taxon>Bacteria</taxon>
        <taxon>Pseudomonadati</taxon>
        <taxon>Planctomycetota</taxon>
        <taxon>Planctomycetia</taxon>
        <taxon>Gemmatales</taxon>
        <taxon>Gemmataceae</taxon>
        <taxon>Gemmata</taxon>
    </lineage>
</organism>
<protein>
    <recommendedName>
        <fullName evidence="3">Peptidase S1 domain-containing protein</fullName>
    </recommendedName>
</protein>
<dbReference type="SUPFAM" id="SSF50494">
    <property type="entry name" value="Trypsin-like serine proteases"/>
    <property type="match status" value="1"/>
</dbReference>
<gene>
    <name evidence="1" type="ORF">SOIL9_77750</name>
</gene>
<evidence type="ECO:0000313" key="2">
    <source>
        <dbReference type="Proteomes" id="UP000464178"/>
    </source>
</evidence>
<evidence type="ECO:0000313" key="1">
    <source>
        <dbReference type="EMBL" id="VTS01660.1"/>
    </source>
</evidence>
<reference evidence="1 2" key="1">
    <citation type="submission" date="2019-05" db="EMBL/GenBank/DDBJ databases">
        <authorList>
            <consortium name="Science for Life Laboratories"/>
        </authorList>
    </citation>
    <scope>NUCLEOTIDE SEQUENCE [LARGE SCALE GENOMIC DNA]</scope>
    <source>
        <strain evidence="1">Soil9</strain>
    </source>
</reference>
<name>A0A6P2DJB0_9BACT</name>